<dbReference type="Gene3D" id="2.160.20.10">
    <property type="entry name" value="Single-stranded right-handed beta-helix, Pectin lyase-like"/>
    <property type="match status" value="1"/>
</dbReference>
<sequence length="743" mass="81888">MKKLSMMMSMTAVLCMVGCSPQSSDNVMTNSQALTWQAITFGQSTDRNFGSTILPNKVGLNQVTTRGHKVQPGPIASQFTIESRGGKLANSHEGGTFYYTQLPANVNFSLSATVVLHQLGPETGAFPNRQEGAGLMVRDVIGKPRMDPQPQGQEEFPAASNMVMNVIRANEKGDNGLVNIDGNFREGIYQPWGTAGNRMSRTEYVKGVSFGETHPYRMTLSRSDEGYTVSYSDGQRRQVLLVKGANANIVQMQESEHQYVGFFAARNAKMTVSDVHLMLSAANTPNAPRYHAQLVRPVLQPASSDRSATKNYIFQARANYSGVYRLQQDGHEVAHTQPIKAGDMFRYHATLEQQKTQFDVAFQPIEGPDLSPLTYQQTVIKVSMAEPETIVVNPDGTGGHLTLQQAISVLPPGGKILLQDGDYPAFTIPLKASGTSNHRKVLQAQGKHARIQGQYMHEASYWSVSHLEEDGGQLIVHGSHNEFDHMHTHNAPDTGFQISSPSNIGRALWASYNVVKDSESDNNMDKGQINADGFAVKMRVGDGNALIRCISHHNIDDGYDLFNKVEDGPNGAVTIIDSVAYMNGQTLTEKARGGTRGNGFKLGGEGLPVAHSVKNSLAFHNHMDGFTDNFNPGALTVEHNLSIDNKRFNYLFRKSPYTAKVKQGTLTDNQSYRFYVRSRYSDVVHGHTLHNNRFIQKEVTVDAQGRPVTGAWLEQLKHAARVDQHARVPGQQAVQNIRALRLH</sequence>
<evidence type="ECO:0000256" key="3">
    <source>
        <dbReference type="ARBA" id="ARBA00022525"/>
    </source>
</evidence>
<evidence type="ECO:0000256" key="7">
    <source>
        <dbReference type="ARBA" id="ARBA00023239"/>
    </source>
</evidence>
<evidence type="ECO:0000259" key="11">
    <source>
        <dbReference type="Pfam" id="PF25849"/>
    </source>
</evidence>
<evidence type="ECO:0000256" key="1">
    <source>
        <dbReference type="ARBA" id="ARBA00001913"/>
    </source>
</evidence>
<proteinExistence type="inferred from homology"/>
<evidence type="ECO:0000313" key="14">
    <source>
        <dbReference type="Proteomes" id="UP001595384"/>
    </source>
</evidence>
<evidence type="ECO:0000256" key="5">
    <source>
        <dbReference type="ARBA" id="ARBA00022729"/>
    </source>
</evidence>
<dbReference type="EMBL" id="JBHRSE010000114">
    <property type="protein sequence ID" value="MFC3025307.1"/>
    <property type="molecule type" value="Genomic_DNA"/>
</dbReference>
<dbReference type="InterPro" id="IPR058863">
    <property type="entry name" value="PelX-like_Ig"/>
</dbReference>
<evidence type="ECO:0000256" key="8">
    <source>
        <dbReference type="ARBA" id="ARBA00038263"/>
    </source>
</evidence>
<feature type="signal peptide" evidence="9">
    <location>
        <begin position="1"/>
        <end position="24"/>
    </location>
</feature>
<comment type="subcellular location">
    <subcellularLocation>
        <location evidence="2">Secreted</location>
    </subcellularLocation>
</comment>
<dbReference type="RefSeq" id="WP_241967541.1">
    <property type="nucleotide sequence ID" value="NZ_AP024912.1"/>
</dbReference>
<dbReference type="GO" id="GO:0016829">
    <property type="term" value="F:lyase activity"/>
    <property type="evidence" value="ECO:0007669"/>
    <property type="project" value="UniProtKB-KW"/>
</dbReference>
<dbReference type="PANTHER" id="PTHR40088:SF1">
    <property type="entry name" value="PECTATE LYASE PEL9"/>
    <property type="match status" value="1"/>
</dbReference>
<keyword evidence="6" id="KW-0106">Calcium</keyword>
<feature type="domain" description="Pel9A-like right handed beta-helix region" evidence="10">
    <location>
        <begin position="475"/>
        <end position="683"/>
    </location>
</feature>
<evidence type="ECO:0000259" key="12">
    <source>
        <dbReference type="Pfam" id="PF25850"/>
    </source>
</evidence>
<reference evidence="14" key="1">
    <citation type="journal article" date="2019" name="Int. J. Syst. Evol. Microbiol.">
        <title>The Global Catalogue of Microorganisms (GCM) 10K type strain sequencing project: providing services to taxonomists for standard genome sequencing and annotation.</title>
        <authorList>
            <consortium name="The Broad Institute Genomics Platform"/>
            <consortium name="The Broad Institute Genome Sequencing Center for Infectious Disease"/>
            <person name="Wu L."/>
            <person name="Ma J."/>
        </authorList>
    </citation>
    <scope>NUCLEOTIDE SEQUENCE [LARGE SCALE GENOMIC DNA]</scope>
    <source>
        <strain evidence="14">KCTC 62784</strain>
    </source>
</reference>
<dbReference type="InterPro" id="IPR052052">
    <property type="entry name" value="Polysaccharide_Lyase_9"/>
</dbReference>
<keyword evidence="3" id="KW-0964">Secreted</keyword>
<dbReference type="Proteomes" id="UP001595384">
    <property type="component" value="Unassembled WGS sequence"/>
</dbReference>
<evidence type="ECO:0000256" key="6">
    <source>
        <dbReference type="ARBA" id="ARBA00022837"/>
    </source>
</evidence>
<evidence type="ECO:0000313" key="13">
    <source>
        <dbReference type="EMBL" id="MFC3025307.1"/>
    </source>
</evidence>
<protein>
    <submittedName>
        <fullName evidence="13">Exopolygalacturonate lyase</fullName>
    </submittedName>
</protein>
<feature type="chain" id="PRO_5045061708" evidence="9">
    <location>
        <begin position="25"/>
        <end position="743"/>
    </location>
</feature>
<name>A0ABV7CB47_9VIBR</name>
<keyword evidence="5 9" id="KW-0732">Signal</keyword>
<evidence type="ECO:0000256" key="9">
    <source>
        <dbReference type="SAM" id="SignalP"/>
    </source>
</evidence>
<accession>A0ABV7CB47</accession>
<keyword evidence="7 13" id="KW-0456">Lyase</keyword>
<keyword evidence="4" id="KW-0479">Metal-binding</keyword>
<dbReference type="Pfam" id="PF25850">
    <property type="entry name" value="PelX_Ig"/>
    <property type="match status" value="1"/>
</dbReference>
<feature type="domain" description="Pectate disaccharide-lyase-like N-terminal" evidence="11">
    <location>
        <begin position="37"/>
        <end position="282"/>
    </location>
</feature>
<gene>
    <name evidence="13" type="ORF">ACFODT_16000</name>
</gene>
<dbReference type="InterPro" id="IPR011050">
    <property type="entry name" value="Pectin_lyase_fold/virulence"/>
</dbReference>
<dbReference type="InterPro" id="IPR058953">
    <property type="entry name" value="PelX-like_N"/>
</dbReference>
<evidence type="ECO:0000256" key="4">
    <source>
        <dbReference type="ARBA" id="ARBA00022723"/>
    </source>
</evidence>
<dbReference type="InterPro" id="IPR012334">
    <property type="entry name" value="Pectin_lyas_fold"/>
</dbReference>
<comment type="caution">
    <text evidence="13">The sequence shown here is derived from an EMBL/GenBank/DDBJ whole genome shotgun (WGS) entry which is preliminary data.</text>
</comment>
<dbReference type="PANTHER" id="PTHR40088">
    <property type="entry name" value="PECTATE LYASE (EUROFUNG)"/>
    <property type="match status" value="1"/>
</dbReference>
<keyword evidence="14" id="KW-1185">Reference proteome</keyword>
<dbReference type="Pfam" id="PF25849">
    <property type="entry name" value="PelX_N"/>
    <property type="match status" value="1"/>
</dbReference>
<dbReference type="Pfam" id="PF22842">
    <property type="entry name" value="Pel9A-like_beta_helix"/>
    <property type="match status" value="1"/>
</dbReference>
<evidence type="ECO:0000256" key="2">
    <source>
        <dbReference type="ARBA" id="ARBA00004613"/>
    </source>
</evidence>
<evidence type="ECO:0000259" key="10">
    <source>
        <dbReference type="Pfam" id="PF22842"/>
    </source>
</evidence>
<dbReference type="SUPFAM" id="SSF51126">
    <property type="entry name" value="Pectin lyase-like"/>
    <property type="match status" value="1"/>
</dbReference>
<dbReference type="InterPro" id="IPR053868">
    <property type="entry name" value="Pel9A-like_beta_helix"/>
</dbReference>
<feature type="domain" description="Pectate disaccharide-lyase-like central Ig-like" evidence="12">
    <location>
        <begin position="300"/>
        <end position="382"/>
    </location>
</feature>
<comment type="similarity">
    <text evidence="8">Belongs to the polysaccharide lyase 9 family.</text>
</comment>
<comment type="cofactor">
    <cofactor evidence="1">
        <name>Ca(2+)</name>
        <dbReference type="ChEBI" id="CHEBI:29108"/>
    </cofactor>
</comment>
<organism evidence="13 14">
    <name type="scientific">Vibrio zhugei</name>
    <dbReference type="NCBI Taxonomy" id="2479546"/>
    <lineage>
        <taxon>Bacteria</taxon>
        <taxon>Pseudomonadati</taxon>
        <taxon>Pseudomonadota</taxon>
        <taxon>Gammaproteobacteria</taxon>
        <taxon>Vibrionales</taxon>
        <taxon>Vibrionaceae</taxon>
        <taxon>Vibrio</taxon>
    </lineage>
</organism>